<dbReference type="InterPro" id="IPR006680">
    <property type="entry name" value="Amidohydro-rel"/>
</dbReference>
<feature type="domain" description="Amidohydrolase-related" evidence="2">
    <location>
        <begin position="27"/>
        <end position="296"/>
    </location>
</feature>
<dbReference type="SUPFAM" id="SSF51556">
    <property type="entry name" value="Metallo-dependent hydrolases"/>
    <property type="match status" value="1"/>
</dbReference>
<comment type="caution">
    <text evidence="3">The sequence shown here is derived from an EMBL/GenBank/DDBJ whole genome shotgun (WGS) entry which is preliminary data.</text>
</comment>
<dbReference type="Gene3D" id="3.20.20.140">
    <property type="entry name" value="Metal-dependent hydrolases"/>
    <property type="match status" value="1"/>
</dbReference>
<dbReference type="GO" id="GO:0016787">
    <property type="term" value="F:hydrolase activity"/>
    <property type="evidence" value="ECO:0007669"/>
    <property type="project" value="InterPro"/>
</dbReference>
<dbReference type="GO" id="GO:0019748">
    <property type="term" value="P:secondary metabolic process"/>
    <property type="evidence" value="ECO:0007669"/>
    <property type="project" value="TreeGrafter"/>
</dbReference>
<dbReference type="InterPro" id="IPR032466">
    <property type="entry name" value="Metal_Hydrolase"/>
</dbReference>
<dbReference type="PANTHER" id="PTHR21240:SF28">
    <property type="entry name" value="ISO-OROTATE DECARBOXYLASE (EUROFUNG)"/>
    <property type="match status" value="1"/>
</dbReference>
<reference evidence="3" key="2">
    <citation type="submission" date="2020-09" db="EMBL/GenBank/DDBJ databases">
        <authorList>
            <person name="Sun Q."/>
            <person name="Zhou Y."/>
        </authorList>
    </citation>
    <scope>NUCLEOTIDE SEQUENCE</scope>
    <source>
        <strain evidence="3">CGMCC 1.12785</strain>
    </source>
</reference>
<dbReference type="GO" id="GO:0016831">
    <property type="term" value="F:carboxy-lyase activity"/>
    <property type="evidence" value="ECO:0007669"/>
    <property type="project" value="InterPro"/>
</dbReference>
<accession>A0A8J2U0T1</accession>
<evidence type="ECO:0000259" key="2">
    <source>
        <dbReference type="Pfam" id="PF04909"/>
    </source>
</evidence>
<keyword evidence="1" id="KW-0456">Lyase</keyword>
<dbReference type="InterPro" id="IPR032465">
    <property type="entry name" value="ACMSD"/>
</dbReference>
<dbReference type="Pfam" id="PF04909">
    <property type="entry name" value="Amidohydro_2"/>
    <property type="match status" value="1"/>
</dbReference>
<sequence length="298" mass="33768">MTDAVHPAHDQDIPAFWRSLGLPGLADIHVHFLPDAMQQKVWSYFDDAEQNYGRPWPIRYRWPVEERLEFLRGIGVRRIPALTYPHKPGMAAWLNQWNAELAAAYPEVIHCGTFYPEPEAAGYVGEALASGARLFKTHVQVGEYDPADAWLTPVWDQLERAQVPVVAHAGSAPLKGTYTGTERIRRVLADHPRLVLVIAHMGMPEYHGFADIAEEYENVHLDTTIVFTELAEYFAPVPEDYIGRLGALKKKIVLGTDFPTIPHTYAEQLRVLRALDLGDDWLRHVLWHNGARLLGLDE</sequence>
<reference evidence="3" key="1">
    <citation type="journal article" date="2014" name="Int. J. Syst. Evol. Microbiol.">
        <title>Complete genome sequence of Corynebacterium casei LMG S-19264T (=DSM 44701T), isolated from a smear-ripened cheese.</title>
        <authorList>
            <consortium name="US DOE Joint Genome Institute (JGI-PGF)"/>
            <person name="Walter F."/>
            <person name="Albersmeier A."/>
            <person name="Kalinowski J."/>
            <person name="Ruckert C."/>
        </authorList>
    </citation>
    <scope>NUCLEOTIDE SEQUENCE</scope>
    <source>
        <strain evidence="3">CGMCC 1.12785</strain>
    </source>
</reference>
<evidence type="ECO:0000313" key="4">
    <source>
        <dbReference type="Proteomes" id="UP000616114"/>
    </source>
</evidence>
<dbReference type="EMBL" id="BMFY01000017">
    <property type="protein sequence ID" value="GGA26003.1"/>
    <property type="molecule type" value="Genomic_DNA"/>
</dbReference>
<gene>
    <name evidence="3" type="ORF">GCM10011333_31220</name>
</gene>
<proteinExistence type="predicted"/>
<dbReference type="GO" id="GO:0005737">
    <property type="term" value="C:cytoplasm"/>
    <property type="evidence" value="ECO:0007669"/>
    <property type="project" value="TreeGrafter"/>
</dbReference>
<dbReference type="RefSeq" id="WP_229745230.1">
    <property type="nucleotide sequence ID" value="NZ_BMFY01000017.1"/>
</dbReference>
<dbReference type="Proteomes" id="UP000616114">
    <property type="component" value="Unassembled WGS sequence"/>
</dbReference>
<keyword evidence="4" id="KW-1185">Reference proteome</keyword>
<evidence type="ECO:0000256" key="1">
    <source>
        <dbReference type="ARBA" id="ARBA00023239"/>
    </source>
</evidence>
<dbReference type="PANTHER" id="PTHR21240">
    <property type="entry name" value="2-AMINO-3-CARBOXYLMUCONATE-6-SEMIALDEHYDE DECARBOXYLASE"/>
    <property type="match status" value="1"/>
</dbReference>
<evidence type="ECO:0000313" key="3">
    <source>
        <dbReference type="EMBL" id="GGA26003.1"/>
    </source>
</evidence>
<dbReference type="CDD" id="cd01292">
    <property type="entry name" value="metallo-dependent_hydrolases"/>
    <property type="match status" value="1"/>
</dbReference>
<protein>
    <submittedName>
        <fullName evidence="3">Amidohydrolase</fullName>
    </submittedName>
</protein>
<dbReference type="AlphaFoldDB" id="A0A8J2U0T1"/>
<organism evidence="3 4">
    <name type="scientific">Sediminivirga luteola</name>
    <dbReference type="NCBI Taxonomy" id="1774748"/>
    <lineage>
        <taxon>Bacteria</taxon>
        <taxon>Bacillati</taxon>
        <taxon>Actinomycetota</taxon>
        <taxon>Actinomycetes</taxon>
        <taxon>Micrococcales</taxon>
        <taxon>Brevibacteriaceae</taxon>
        <taxon>Sediminivirga</taxon>
    </lineage>
</organism>
<name>A0A8J2U0T1_9MICO</name>